<evidence type="ECO:0000259" key="3">
    <source>
        <dbReference type="Pfam" id="PF01494"/>
    </source>
</evidence>
<dbReference type="PANTHER" id="PTHR23167:SF35">
    <property type="entry name" value="[F-ACTIN]-MONOOXYGENASE MICAL1"/>
    <property type="match status" value="1"/>
</dbReference>
<dbReference type="InterPro" id="IPR057494">
    <property type="entry name" value="Rossman_Mical"/>
</dbReference>
<dbReference type="Gene3D" id="3.50.50.60">
    <property type="entry name" value="FAD/NAD(P)-binding domain"/>
    <property type="match status" value="1"/>
</dbReference>
<comment type="subcellular location">
    <subcellularLocation>
        <location evidence="1">Cytoplasm</location>
    </subcellularLocation>
</comment>
<dbReference type="GO" id="GO:0005737">
    <property type="term" value="C:cytoplasm"/>
    <property type="evidence" value="ECO:0007669"/>
    <property type="project" value="UniProtKB-SubCell"/>
</dbReference>
<dbReference type="Pfam" id="PF25413">
    <property type="entry name" value="Rossman_Mical"/>
    <property type="match status" value="1"/>
</dbReference>
<evidence type="ECO:0000256" key="2">
    <source>
        <dbReference type="ARBA" id="ARBA00022490"/>
    </source>
</evidence>
<feature type="domain" description="FAD-binding" evidence="3">
    <location>
        <begin position="84"/>
        <end position="119"/>
    </location>
</feature>
<keyword evidence="6" id="KW-1185">Reference proteome</keyword>
<evidence type="ECO:0000313" key="6">
    <source>
        <dbReference type="Proteomes" id="UP001626550"/>
    </source>
</evidence>
<evidence type="ECO:0000256" key="1">
    <source>
        <dbReference type="ARBA" id="ARBA00004496"/>
    </source>
</evidence>
<accession>A0ABD2QE35</accession>
<dbReference type="InterPro" id="IPR002938">
    <property type="entry name" value="FAD-bd"/>
</dbReference>
<feature type="domain" description="[F-actin]-monooxygenase MICAL1-3-like Rossman" evidence="4">
    <location>
        <begin position="240"/>
        <end position="369"/>
    </location>
</feature>
<dbReference type="InterPro" id="IPR050540">
    <property type="entry name" value="F-actin_Monoox_Mical"/>
</dbReference>
<name>A0ABD2QE35_9PLAT</name>
<dbReference type="InterPro" id="IPR036188">
    <property type="entry name" value="FAD/NAD-bd_sf"/>
</dbReference>
<dbReference type="EMBL" id="JBJKFK010000375">
    <property type="protein sequence ID" value="KAL3317497.1"/>
    <property type="molecule type" value="Genomic_DNA"/>
</dbReference>
<dbReference type="PRINTS" id="PR00420">
    <property type="entry name" value="RNGMNOXGNASE"/>
</dbReference>
<dbReference type="SUPFAM" id="SSF51905">
    <property type="entry name" value="FAD/NAD(P)-binding domain"/>
    <property type="match status" value="1"/>
</dbReference>
<sequence>MSSFIDDCFQNFCTADSQASVLESYYRLISLVPGSSTISGLDIFASLKRKLNSSYRAGRFFETLDARIYHPDYQSRQPICRNLTCLVVGGGPCGLRCAIELALLGCRVVIVEKRTEFSRLNVLHLWPFLLEDLKLIGVKQFHPKFCLGSVNYISIRKLQCILLKIALILGVEFFTGLSFLSLAEPYSNNQEENYPRLVSWGAKFEPPNNILSNLTFNVIIGADGRKNSLKFPINESSNRLAIAITANFMRVKTESENSVPEICGMMCYSNPDFFADLMKKYGIELENLVYYREETNYFIFTASKSSLLQRGVFKRDNVQTDMLLRPENVNRRRLELYALDVAKHCTDGKLQPLTFEINAQNETDVSIFDFTRMYRADFASRITPFWPTGSGCGRGFLSSMDAAWMIAEFGLKLQQKASLSELAELTAKREIIYQKLLKTQCSEMASKFELYTLDPFTRYPNLLLDHLDLHLGRSLIDFKPAGLEGNASQSLMRQGQLNEKTFRPVLLIRWLRACLSWYRQDGLFSDLPKTFNPGETSNSVYLLCLAHFYLRDTAPELDTWFKKIKGCKCHAKSTDSIYHMALGIFDRNFALNRHINRQNFNWHKLFRYLHDNLKHISPDFGVFQPAHLEIRPADVVKGKRPSVMQELENRMAKINKDKSPGPPTDLVHAEADAENPNGVIEQGLVKARRQQLIQILSVRELHDLPVQQQAELAHRRNPTISRFTQK</sequence>
<evidence type="ECO:0000259" key="4">
    <source>
        <dbReference type="Pfam" id="PF25413"/>
    </source>
</evidence>
<evidence type="ECO:0000313" key="5">
    <source>
        <dbReference type="EMBL" id="KAL3317497.1"/>
    </source>
</evidence>
<dbReference type="Pfam" id="PF01494">
    <property type="entry name" value="FAD_binding_3"/>
    <property type="match status" value="1"/>
</dbReference>
<organism evidence="5 6">
    <name type="scientific">Cichlidogyrus casuarinus</name>
    <dbReference type="NCBI Taxonomy" id="1844966"/>
    <lineage>
        <taxon>Eukaryota</taxon>
        <taxon>Metazoa</taxon>
        <taxon>Spiralia</taxon>
        <taxon>Lophotrochozoa</taxon>
        <taxon>Platyhelminthes</taxon>
        <taxon>Monogenea</taxon>
        <taxon>Monopisthocotylea</taxon>
        <taxon>Dactylogyridea</taxon>
        <taxon>Ancyrocephalidae</taxon>
        <taxon>Cichlidogyrus</taxon>
    </lineage>
</organism>
<keyword evidence="2" id="KW-0963">Cytoplasm</keyword>
<reference evidence="5 6" key="1">
    <citation type="submission" date="2024-11" db="EMBL/GenBank/DDBJ databases">
        <title>Adaptive evolution of stress response genes in parasites aligns with host niche diversity.</title>
        <authorList>
            <person name="Hahn C."/>
            <person name="Resl P."/>
        </authorList>
    </citation>
    <scope>NUCLEOTIDE SEQUENCE [LARGE SCALE GENOMIC DNA]</scope>
    <source>
        <strain evidence="5">EGGRZ-B1_66</strain>
        <tissue evidence="5">Body</tissue>
    </source>
</reference>
<proteinExistence type="predicted"/>
<dbReference type="PANTHER" id="PTHR23167">
    <property type="entry name" value="CALPONIN HOMOLOGY DOMAIN-CONTAINING PROTEIN DDB_G0272472-RELATED"/>
    <property type="match status" value="1"/>
</dbReference>
<dbReference type="AlphaFoldDB" id="A0ABD2QE35"/>
<gene>
    <name evidence="5" type="ORF">Ciccas_003846</name>
</gene>
<comment type="caution">
    <text evidence="5">The sequence shown here is derived from an EMBL/GenBank/DDBJ whole genome shotgun (WGS) entry which is preliminary data.</text>
</comment>
<dbReference type="Proteomes" id="UP001626550">
    <property type="component" value="Unassembled WGS sequence"/>
</dbReference>
<protein>
    <submittedName>
        <fullName evidence="5">Uncharacterized protein</fullName>
    </submittedName>
</protein>